<evidence type="ECO:0000313" key="2">
    <source>
        <dbReference type="Proteomes" id="UP000076574"/>
    </source>
</evidence>
<dbReference type="PANTHER" id="PTHR36513:SF1">
    <property type="entry name" value="TRANSMEMBRANE PROTEIN"/>
    <property type="match status" value="1"/>
</dbReference>
<dbReference type="RefSeq" id="WP_068735930.1">
    <property type="nucleotide sequence ID" value="NZ_LVYV01000034.1"/>
</dbReference>
<reference evidence="1 2" key="1">
    <citation type="submission" date="2016-03" db="EMBL/GenBank/DDBJ databases">
        <title>Microsymbionts genomes from the relict species Vavilovia formosa (Stev.) Fed.</title>
        <authorList>
            <person name="Kopat V."/>
            <person name="Chirak E."/>
            <person name="Kimeklis A."/>
            <person name="Andronov E."/>
        </authorList>
    </citation>
    <scope>NUCLEOTIDE SEQUENCE [LARGE SCALE GENOMIC DNA]</scope>
    <source>
        <strain evidence="1 2">Vaf07</strain>
    </source>
</reference>
<dbReference type="OrthoDB" id="9797755at2"/>
<organism evidence="1 2">
    <name type="scientific">Tardiphaga robiniae</name>
    <dbReference type="NCBI Taxonomy" id="943830"/>
    <lineage>
        <taxon>Bacteria</taxon>
        <taxon>Pseudomonadati</taxon>
        <taxon>Pseudomonadota</taxon>
        <taxon>Alphaproteobacteria</taxon>
        <taxon>Hyphomicrobiales</taxon>
        <taxon>Nitrobacteraceae</taxon>
        <taxon>Tardiphaga</taxon>
    </lineage>
</organism>
<dbReference type="SUPFAM" id="SSF53474">
    <property type="entry name" value="alpha/beta-Hydrolases"/>
    <property type="match status" value="1"/>
</dbReference>
<dbReference type="EMBL" id="LVYV01000034">
    <property type="protein sequence ID" value="KZD21876.1"/>
    <property type="molecule type" value="Genomic_DNA"/>
</dbReference>
<dbReference type="Proteomes" id="UP000076574">
    <property type="component" value="Unassembled WGS sequence"/>
</dbReference>
<proteinExistence type="predicted"/>
<protein>
    <recommendedName>
        <fullName evidence="3">Alpha/beta hydrolase</fullName>
    </recommendedName>
</protein>
<keyword evidence="2" id="KW-1185">Reference proteome</keyword>
<sequence>MAGVDYLITARGISGATFNENVGTIRYLRVPSNVAIPTPAMATSSKTDLAKWVKEVRDIADGDPNQNSISVAGDILVFIHGYNNDLDIIMKRQRQLAKDLKAEGWKGLVIGFDWPSDNETLAYWQDRSKGAEVAVKLVSDCITVLAQGQEKDCVTNVHLLGHSTGAYVAMEAFVQAEKDGALFKSNWRVSQVAFIAGDVASSSLSVNDSWSGPMFKRILRLTNYSNPYDSVLAASNAKRLGVAPRAGRVGLPADAHSKATNVNCGDYFATLDPKKSTFFGDFTHSWHIGNRVFARDLAMTLEGAIDRDAIPTRALVGGALMLQDRPRPKFMADWGIKAAATRGGAPRDGTGVLS</sequence>
<dbReference type="Gene3D" id="3.40.50.1820">
    <property type="entry name" value="alpha/beta hydrolase"/>
    <property type="match status" value="1"/>
</dbReference>
<gene>
    <name evidence="1" type="ORF">A4A58_12230</name>
</gene>
<dbReference type="PANTHER" id="PTHR36513">
    <property type="entry name" value="ABC TRANSMEMBRANE TYPE-1 DOMAIN-CONTAINING PROTEIN"/>
    <property type="match status" value="1"/>
</dbReference>
<dbReference type="Pfam" id="PF05990">
    <property type="entry name" value="DUF900"/>
    <property type="match status" value="1"/>
</dbReference>
<evidence type="ECO:0000313" key="1">
    <source>
        <dbReference type="EMBL" id="KZD21876.1"/>
    </source>
</evidence>
<accession>A0A163Y6P7</accession>
<dbReference type="InterPro" id="IPR010297">
    <property type="entry name" value="DUF900_hydrolase"/>
</dbReference>
<evidence type="ECO:0008006" key="3">
    <source>
        <dbReference type="Google" id="ProtNLM"/>
    </source>
</evidence>
<name>A0A163Y6P7_9BRAD</name>
<comment type="caution">
    <text evidence="1">The sequence shown here is derived from an EMBL/GenBank/DDBJ whole genome shotgun (WGS) entry which is preliminary data.</text>
</comment>
<dbReference type="AlphaFoldDB" id="A0A163Y6P7"/>
<dbReference type="InterPro" id="IPR029058">
    <property type="entry name" value="AB_hydrolase_fold"/>
</dbReference>